<sequence length="158" mass="17121">MPLEAVGEQQQEDAGAQRQRGGERAERAGQDLGEGVHPAVAETGEDTGGDVDQSDGGAGPADQGGHGLGAGTAQQPAYPGPEEPRARTAPRRVRTPFRRTRTALRWIRMASRRIRMPGRRIRTASRRVCARRTGDLVGRGCPRGPLRAIRNRSRFIPI</sequence>
<evidence type="ECO:0000313" key="2">
    <source>
        <dbReference type="EMBL" id="GAA1172364.1"/>
    </source>
</evidence>
<evidence type="ECO:0000256" key="1">
    <source>
        <dbReference type="SAM" id="MobiDB-lite"/>
    </source>
</evidence>
<name>A0ABP4FHL5_9ACTN</name>
<feature type="compositionally biased region" description="Acidic residues" evidence="1">
    <location>
        <begin position="43"/>
        <end position="53"/>
    </location>
</feature>
<evidence type="ECO:0000313" key="3">
    <source>
        <dbReference type="Proteomes" id="UP001501371"/>
    </source>
</evidence>
<accession>A0ABP4FHL5</accession>
<proteinExistence type="predicted"/>
<comment type="caution">
    <text evidence="2">The sequence shown here is derived from an EMBL/GenBank/DDBJ whole genome shotgun (WGS) entry which is preliminary data.</text>
</comment>
<feature type="compositionally biased region" description="Gly residues" evidence="1">
    <location>
        <begin position="56"/>
        <end position="70"/>
    </location>
</feature>
<feature type="compositionally biased region" description="Basic and acidic residues" evidence="1">
    <location>
        <begin position="20"/>
        <end position="29"/>
    </location>
</feature>
<keyword evidence="3" id="KW-1185">Reference proteome</keyword>
<dbReference type="EMBL" id="BAAAKV010000026">
    <property type="protein sequence ID" value="GAA1172364.1"/>
    <property type="molecule type" value="Genomic_DNA"/>
</dbReference>
<reference evidence="3" key="1">
    <citation type="journal article" date="2019" name="Int. J. Syst. Evol. Microbiol.">
        <title>The Global Catalogue of Microorganisms (GCM) 10K type strain sequencing project: providing services to taxonomists for standard genome sequencing and annotation.</title>
        <authorList>
            <consortium name="The Broad Institute Genomics Platform"/>
            <consortium name="The Broad Institute Genome Sequencing Center for Infectious Disease"/>
            <person name="Wu L."/>
            <person name="Ma J."/>
        </authorList>
    </citation>
    <scope>NUCLEOTIDE SEQUENCE [LARGE SCALE GENOMIC DNA]</scope>
    <source>
        <strain evidence="3">JCM 12696</strain>
    </source>
</reference>
<dbReference type="Proteomes" id="UP001501371">
    <property type="component" value="Unassembled WGS sequence"/>
</dbReference>
<gene>
    <name evidence="2" type="ORF">GCM10009654_32000</name>
</gene>
<protein>
    <submittedName>
        <fullName evidence="2">Uncharacterized protein</fullName>
    </submittedName>
</protein>
<organism evidence="2 3">
    <name type="scientific">Streptomyces hebeiensis</name>
    <dbReference type="NCBI Taxonomy" id="229486"/>
    <lineage>
        <taxon>Bacteria</taxon>
        <taxon>Bacillati</taxon>
        <taxon>Actinomycetota</taxon>
        <taxon>Actinomycetes</taxon>
        <taxon>Kitasatosporales</taxon>
        <taxon>Streptomycetaceae</taxon>
        <taxon>Streptomyces</taxon>
    </lineage>
</organism>
<feature type="region of interest" description="Disordered" evidence="1">
    <location>
        <begin position="1"/>
        <end position="94"/>
    </location>
</feature>